<protein>
    <recommendedName>
        <fullName evidence="6">DUF1648 domain-containing protein</fullName>
    </recommendedName>
</protein>
<feature type="transmembrane region" description="Helical" evidence="1">
    <location>
        <begin position="58"/>
        <end position="80"/>
    </location>
</feature>
<dbReference type="RefSeq" id="WP_035840467.1">
    <property type="nucleotide sequence ID" value="NZ_JACHBQ010000001.1"/>
</dbReference>
<evidence type="ECO:0000313" key="5">
    <source>
        <dbReference type="Proteomes" id="UP000561726"/>
    </source>
</evidence>
<reference evidence="3 5" key="2">
    <citation type="submission" date="2020-08" db="EMBL/GenBank/DDBJ databases">
        <title>Sequencing the genomes of 1000 actinobacteria strains.</title>
        <authorList>
            <person name="Klenk H.-P."/>
        </authorList>
    </citation>
    <scope>NUCLEOTIDE SEQUENCE [LARGE SCALE GENOMIC DNA]</scope>
    <source>
        <strain evidence="3 5">DSM 21065</strain>
    </source>
</reference>
<dbReference type="EMBL" id="JACHBQ010000001">
    <property type="protein sequence ID" value="MBB5640444.1"/>
    <property type="molecule type" value="Genomic_DNA"/>
</dbReference>
<organism evidence="2 4">
    <name type="scientific">Cryobacterium roopkundense</name>
    <dbReference type="NCBI Taxonomy" id="1001240"/>
    <lineage>
        <taxon>Bacteria</taxon>
        <taxon>Bacillati</taxon>
        <taxon>Actinomycetota</taxon>
        <taxon>Actinomycetes</taxon>
        <taxon>Micrococcales</taxon>
        <taxon>Microbacteriaceae</taxon>
        <taxon>Cryobacterium</taxon>
    </lineage>
</organism>
<feature type="transmembrane region" description="Helical" evidence="1">
    <location>
        <begin position="12"/>
        <end position="34"/>
    </location>
</feature>
<feature type="transmembrane region" description="Helical" evidence="1">
    <location>
        <begin position="124"/>
        <end position="143"/>
    </location>
</feature>
<feature type="transmembrane region" description="Helical" evidence="1">
    <location>
        <begin position="180"/>
        <end position="200"/>
    </location>
</feature>
<dbReference type="eggNOG" id="ENOG5033VBA">
    <property type="taxonomic scope" value="Bacteria"/>
</dbReference>
<dbReference type="Proteomes" id="UP000029864">
    <property type="component" value="Unassembled WGS sequence"/>
</dbReference>
<dbReference type="Proteomes" id="UP000561726">
    <property type="component" value="Unassembled WGS sequence"/>
</dbReference>
<gene>
    <name evidence="3" type="ORF">BJ997_000992</name>
    <name evidence="2" type="ORF">GY21_20245</name>
</gene>
<evidence type="ECO:0000313" key="3">
    <source>
        <dbReference type="EMBL" id="MBB5640444.1"/>
    </source>
</evidence>
<feature type="transmembrane region" description="Helical" evidence="1">
    <location>
        <begin position="206"/>
        <end position="227"/>
    </location>
</feature>
<keyword evidence="1" id="KW-0472">Membrane</keyword>
<accession>A0A099J0F3</accession>
<evidence type="ECO:0000313" key="4">
    <source>
        <dbReference type="Proteomes" id="UP000029864"/>
    </source>
</evidence>
<sequence>MPVQGTKNQGPGNLPAGLLSLIPFLVVLMSWLIWRQQLPDQLTTQWSGSEPTTEQPTVVVVIVCLGVTLVAGLIALISGFAPVNESDSARPFLIGGMISGIVTGAWFVLASLGLAGESAIGRPVGWGLLALLAAGFGFLPFFVAHKAITDETDDTYEINAASVGATEAIAWSGRTVAPTFIVIAIGAIGGAAALAGISGAGGWDGAALSSVVVLGVLAVFSVIFAAVRVSVDRRGIRVVSLTTGIPLKTITPNRVAQVHVTNVNPLSWGGWGYRLMPGKSAIIIRGGEGISVTLTNDKEFVVTVTDADTGAEVLAGLVGAGRS</sequence>
<dbReference type="AlphaFoldDB" id="A0A099J0F3"/>
<evidence type="ECO:0008006" key="6">
    <source>
        <dbReference type="Google" id="ProtNLM"/>
    </source>
</evidence>
<name>A0A099J0F3_9MICO</name>
<dbReference type="OrthoDB" id="4303577at2"/>
<dbReference type="EMBL" id="JPXF01000143">
    <property type="protein sequence ID" value="KGJ71726.1"/>
    <property type="molecule type" value="Genomic_DNA"/>
</dbReference>
<reference evidence="2 4" key="1">
    <citation type="submission" date="2014-08" db="EMBL/GenBank/DDBJ databases">
        <authorList>
            <person name="Sisinthy S."/>
        </authorList>
    </citation>
    <scope>NUCLEOTIDE SEQUENCE [LARGE SCALE GENOMIC DNA]</scope>
    <source>
        <strain evidence="2 4">RuG17</strain>
    </source>
</reference>
<evidence type="ECO:0000313" key="2">
    <source>
        <dbReference type="EMBL" id="KGJ71726.1"/>
    </source>
</evidence>
<comment type="caution">
    <text evidence="2">The sequence shown here is derived from an EMBL/GenBank/DDBJ whole genome shotgun (WGS) entry which is preliminary data.</text>
</comment>
<proteinExistence type="predicted"/>
<keyword evidence="1" id="KW-0812">Transmembrane</keyword>
<keyword evidence="4" id="KW-1185">Reference proteome</keyword>
<evidence type="ECO:0000256" key="1">
    <source>
        <dbReference type="SAM" id="Phobius"/>
    </source>
</evidence>
<keyword evidence="1" id="KW-1133">Transmembrane helix</keyword>
<feature type="transmembrane region" description="Helical" evidence="1">
    <location>
        <begin position="92"/>
        <end position="112"/>
    </location>
</feature>